<organism evidence="2 3">
    <name type="scientific">Aspergillus leporis</name>
    <dbReference type="NCBI Taxonomy" id="41062"/>
    <lineage>
        <taxon>Eukaryota</taxon>
        <taxon>Fungi</taxon>
        <taxon>Dikarya</taxon>
        <taxon>Ascomycota</taxon>
        <taxon>Pezizomycotina</taxon>
        <taxon>Eurotiomycetes</taxon>
        <taxon>Eurotiomycetidae</taxon>
        <taxon>Eurotiales</taxon>
        <taxon>Aspergillaceae</taxon>
        <taxon>Aspergillus</taxon>
        <taxon>Aspergillus subgen. Circumdati</taxon>
    </lineage>
</organism>
<name>A0A5N5WKN7_9EURO</name>
<feature type="region of interest" description="Disordered" evidence="1">
    <location>
        <begin position="75"/>
        <end position="102"/>
    </location>
</feature>
<dbReference type="EMBL" id="ML732371">
    <property type="protein sequence ID" value="KAB8068839.1"/>
    <property type="molecule type" value="Genomic_DNA"/>
</dbReference>
<feature type="compositionally biased region" description="Polar residues" evidence="1">
    <location>
        <begin position="85"/>
        <end position="102"/>
    </location>
</feature>
<sequence>MTVQQDVELGSRVAVNDESLEKSSDESILPEHKAPPVSPWHPSQYPDGGFKAWTVTAAAFSCVFCSFGWINCESPPQVHRKEPNPNKTQASASSKTITSPTN</sequence>
<keyword evidence="3" id="KW-1185">Reference proteome</keyword>
<reference evidence="2 3" key="1">
    <citation type="submission" date="2019-04" db="EMBL/GenBank/DDBJ databases">
        <title>Friends and foes A comparative genomics study of 23 Aspergillus species from section Flavi.</title>
        <authorList>
            <consortium name="DOE Joint Genome Institute"/>
            <person name="Kjaerbolling I."/>
            <person name="Vesth T."/>
            <person name="Frisvad J.C."/>
            <person name="Nybo J.L."/>
            <person name="Theobald S."/>
            <person name="Kildgaard S."/>
            <person name="Isbrandt T."/>
            <person name="Kuo A."/>
            <person name="Sato A."/>
            <person name="Lyhne E.K."/>
            <person name="Kogle M.E."/>
            <person name="Wiebenga A."/>
            <person name="Kun R.S."/>
            <person name="Lubbers R.J."/>
            <person name="Makela M.R."/>
            <person name="Barry K."/>
            <person name="Chovatia M."/>
            <person name="Clum A."/>
            <person name="Daum C."/>
            <person name="Haridas S."/>
            <person name="He G."/>
            <person name="LaButti K."/>
            <person name="Lipzen A."/>
            <person name="Mondo S."/>
            <person name="Riley R."/>
            <person name="Salamov A."/>
            <person name="Simmons B.A."/>
            <person name="Magnuson J.K."/>
            <person name="Henrissat B."/>
            <person name="Mortensen U.H."/>
            <person name="Larsen T.O."/>
            <person name="Devries R.P."/>
            <person name="Grigoriev I.V."/>
            <person name="Machida M."/>
            <person name="Baker S.E."/>
            <person name="Andersen M.R."/>
        </authorList>
    </citation>
    <scope>NUCLEOTIDE SEQUENCE [LARGE SCALE GENOMIC DNA]</scope>
    <source>
        <strain evidence="2 3">CBS 151.66</strain>
    </source>
</reference>
<gene>
    <name evidence="2" type="ORF">BDV29DRAFT_62798</name>
</gene>
<dbReference type="AlphaFoldDB" id="A0A5N5WKN7"/>
<evidence type="ECO:0000313" key="3">
    <source>
        <dbReference type="Proteomes" id="UP000326565"/>
    </source>
</evidence>
<evidence type="ECO:0000256" key="1">
    <source>
        <dbReference type="SAM" id="MobiDB-lite"/>
    </source>
</evidence>
<proteinExistence type="predicted"/>
<evidence type="ECO:0000313" key="2">
    <source>
        <dbReference type="EMBL" id="KAB8068839.1"/>
    </source>
</evidence>
<accession>A0A5N5WKN7</accession>
<feature type="compositionally biased region" description="Basic and acidic residues" evidence="1">
    <location>
        <begin position="19"/>
        <end position="34"/>
    </location>
</feature>
<feature type="region of interest" description="Disordered" evidence="1">
    <location>
        <begin position="1"/>
        <end position="45"/>
    </location>
</feature>
<dbReference type="Proteomes" id="UP000326565">
    <property type="component" value="Unassembled WGS sequence"/>
</dbReference>
<protein>
    <submittedName>
        <fullName evidence="2">Uncharacterized protein</fullName>
    </submittedName>
</protein>